<dbReference type="Proteomes" id="UP001152747">
    <property type="component" value="Unassembled WGS sequence"/>
</dbReference>
<comment type="caution">
    <text evidence="4">The sequence shown here is derived from an EMBL/GenBank/DDBJ whole genome shotgun (WGS) entry which is preliminary data.</text>
</comment>
<dbReference type="Pfam" id="PF01549">
    <property type="entry name" value="ShK"/>
    <property type="match status" value="1"/>
</dbReference>
<keyword evidence="5" id="KW-1185">Reference proteome</keyword>
<dbReference type="Gene3D" id="1.10.10.1940">
    <property type="match status" value="1"/>
</dbReference>
<proteinExistence type="predicted"/>
<evidence type="ECO:0000313" key="4">
    <source>
        <dbReference type="EMBL" id="CAI5449566.1"/>
    </source>
</evidence>
<keyword evidence="1" id="KW-1015">Disulfide bond</keyword>
<evidence type="ECO:0000256" key="1">
    <source>
        <dbReference type="PROSITE-ProRule" id="PRU01005"/>
    </source>
</evidence>
<dbReference type="SMART" id="SM00254">
    <property type="entry name" value="ShKT"/>
    <property type="match status" value="1"/>
</dbReference>
<gene>
    <name evidence="4" type="ORF">CAMP_LOCUS12203</name>
</gene>
<organism evidence="4 5">
    <name type="scientific">Caenorhabditis angaria</name>
    <dbReference type="NCBI Taxonomy" id="860376"/>
    <lineage>
        <taxon>Eukaryota</taxon>
        <taxon>Metazoa</taxon>
        <taxon>Ecdysozoa</taxon>
        <taxon>Nematoda</taxon>
        <taxon>Chromadorea</taxon>
        <taxon>Rhabditida</taxon>
        <taxon>Rhabditina</taxon>
        <taxon>Rhabditomorpha</taxon>
        <taxon>Rhabditoidea</taxon>
        <taxon>Rhabditidae</taxon>
        <taxon>Peloderinae</taxon>
        <taxon>Caenorhabditis</taxon>
    </lineage>
</organism>
<evidence type="ECO:0000256" key="2">
    <source>
        <dbReference type="SAM" id="SignalP"/>
    </source>
</evidence>
<dbReference type="InterPro" id="IPR003582">
    <property type="entry name" value="ShKT_dom"/>
</dbReference>
<feature type="domain" description="ShKT" evidence="3">
    <location>
        <begin position="20"/>
        <end position="54"/>
    </location>
</feature>
<sequence length="92" mass="10220">MLRLLLFTTTSLVVTAYAGCEDADPKCSEWATAGECSSNAVWMMANCRKSCHSCQGGDTAWKLRTHIQSTYKNVTDNITRQVRVESVPNQQC</sequence>
<protein>
    <recommendedName>
        <fullName evidence="3">ShKT domain-containing protein</fullName>
    </recommendedName>
</protein>
<comment type="caution">
    <text evidence="1">Lacks conserved residue(s) required for the propagation of feature annotation.</text>
</comment>
<keyword evidence="2" id="KW-0732">Signal</keyword>
<dbReference type="AlphaFoldDB" id="A0A9P1IRS8"/>
<evidence type="ECO:0000259" key="3">
    <source>
        <dbReference type="PROSITE" id="PS51670"/>
    </source>
</evidence>
<name>A0A9P1IRS8_9PELO</name>
<dbReference type="PROSITE" id="PS51670">
    <property type="entry name" value="SHKT"/>
    <property type="match status" value="1"/>
</dbReference>
<reference evidence="4" key="1">
    <citation type="submission" date="2022-11" db="EMBL/GenBank/DDBJ databases">
        <authorList>
            <person name="Kikuchi T."/>
        </authorList>
    </citation>
    <scope>NUCLEOTIDE SEQUENCE</scope>
    <source>
        <strain evidence="4">PS1010</strain>
    </source>
</reference>
<dbReference type="EMBL" id="CANHGI010000004">
    <property type="protein sequence ID" value="CAI5449566.1"/>
    <property type="molecule type" value="Genomic_DNA"/>
</dbReference>
<accession>A0A9P1IRS8</accession>
<dbReference type="OrthoDB" id="5920062at2759"/>
<feature type="disulfide bond" evidence="1">
    <location>
        <begin position="20"/>
        <end position="54"/>
    </location>
</feature>
<evidence type="ECO:0000313" key="5">
    <source>
        <dbReference type="Proteomes" id="UP001152747"/>
    </source>
</evidence>
<feature type="chain" id="PRO_5040116613" description="ShKT domain-containing protein" evidence="2">
    <location>
        <begin position="19"/>
        <end position="92"/>
    </location>
</feature>
<feature type="signal peptide" evidence="2">
    <location>
        <begin position="1"/>
        <end position="18"/>
    </location>
</feature>